<gene>
    <name evidence="2" type="ORF">BCV70DRAFT_67675</name>
</gene>
<proteinExistence type="predicted"/>
<evidence type="ECO:0000313" key="2">
    <source>
        <dbReference type="EMBL" id="PWY97353.1"/>
    </source>
</evidence>
<dbReference type="Proteomes" id="UP000246740">
    <property type="component" value="Unassembled WGS sequence"/>
</dbReference>
<accession>A0A317XG91</accession>
<keyword evidence="3" id="KW-1185">Reference proteome</keyword>
<reference evidence="2 3" key="1">
    <citation type="journal article" date="2018" name="Mol. Biol. Evol.">
        <title>Broad Genomic Sampling Reveals a Smut Pathogenic Ancestry of the Fungal Clade Ustilaginomycotina.</title>
        <authorList>
            <person name="Kijpornyongpan T."/>
            <person name="Mondo S.J."/>
            <person name="Barry K."/>
            <person name="Sandor L."/>
            <person name="Lee J."/>
            <person name="Lipzen A."/>
            <person name="Pangilinan J."/>
            <person name="LaButti K."/>
            <person name="Hainaut M."/>
            <person name="Henrissat B."/>
            <person name="Grigoriev I.V."/>
            <person name="Spatafora J.W."/>
            <person name="Aime M.C."/>
        </authorList>
    </citation>
    <scope>NUCLEOTIDE SEQUENCE [LARGE SCALE GENOMIC DNA]</scope>
    <source>
        <strain evidence="2 3">MCA 3645</strain>
    </source>
</reference>
<dbReference type="EMBL" id="KZ819210">
    <property type="protein sequence ID" value="PWY97353.1"/>
    <property type="molecule type" value="Genomic_DNA"/>
</dbReference>
<feature type="region of interest" description="Disordered" evidence="1">
    <location>
        <begin position="96"/>
        <end position="134"/>
    </location>
</feature>
<evidence type="ECO:0000256" key="1">
    <source>
        <dbReference type="SAM" id="MobiDB-lite"/>
    </source>
</evidence>
<evidence type="ECO:0000313" key="3">
    <source>
        <dbReference type="Proteomes" id="UP000246740"/>
    </source>
</evidence>
<dbReference type="AlphaFoldDB" id="A0A317XG91"/>
<sequence>MGVRDWQIPKLGETMVCQIKIPTGSHGLMFPRLRYHRLPSEQSNMHMSWSQTIAVLVVAFLGCVPHAMVWGADLGVDEIDELLRAINQPGTPFEFPNVSPSFRVPPSRSGNADDTSSAEVPPVTPTGGDPHTRNALLDWRIPKRAPGYVPDTEASRFSFGPRGLGNSWTRVWNGESLAVMPLKWFRTELSLSPIPIVHADWSDLAMRTVIGSRSPTKDMVLYLVDGASLRSKYREHITADDYQHLGPGQVGVIFGVRKVINGRGYGTGTKYRYGYYLAAKVPVHALREEFWLWRPEPVRPEIPPQDVTGSRPQTEHG</sequence>
<feature type="compositionally biased region" description="Low complexity" evidence="1">
    <location>
        <begin position="96"/>
        <end position="109"/>
    </location>
</feature>
<protein>
    <submittedName>
        <fullName evidence="2">Uncharacterized protein</fullName>
    </submittedName>
</protein>
<dbReference type="InParanoid" id="A0A317XG91"/>
<name>A0A317XG91_9BASI</name>
<organism evidence="2 3">
    <name type="scientific">Testicularia cyperi</name>
    <dbReference type="NCBI Taxonomy" id="1882483"/>
    <lineage>
        <taxon>Eukaryota</taxon>
        <taxon>Fungi</taxon>
        <taxon>Dikarya</taxon>
        <taxon>Basidiomycota</taxon>
        <taxon>Ustilaginomycotina</taxon>
        <taxon>Ustilaginomycetes</taxon>
        <taxon>Ustilaginales</taxon>
        <taxon>Anthracoideaceae</taxon>
        <taxon>Testicularia</taxon>
    </lineage>
</organism>